<name>A0A649UCV6_9FUNG</name>
<protein>
    <submittedName>
        <fullName evidence="2">LAGLIDADG endonuclease</fullName>
    </submittedName>
</protein>
<organism evidence="2">
    <name type="scientific">Conidiobolus sp</name>
    <dbReference type="NCBI Taxonomy" id="1973308"/>
    <lineage>
        <taxon>Eukaryota</taxon>
        <taxon>Fungi</taxon>
        <taxon>Fungi incertae sedis</taxon>
        <taxon>Zoopagomycota</taxon>
        <taxon>Entomophthoromycotina</taxon>
        <taxon>Entomophthoromycetes</taxon>
        <taxon>Entomophthorales</taxon>
        <taxon>Ancylistaceae</taxon>
        <taxon>Conidiobolus</taxon>
    </lineage>
</organism>
<keyword evidence="2" id="KW-0255">Endonuclease</keyword>
<sequence>MWDDHKMIKEIVQILIKSWRIDVLSLLLTNKGKKKITISPEISEILIGILLGDGHIQQRSLKGNSRLMYTQSDKHKEYFDHVYNIFKDYCNKDYIPKMGTKRISEKVYKHYTFATLSLPCFNDYRKIFYNIEGKKIIPENIIELLTPVSLAYWIMDDGSKHGKGLHISTYGYSIKEVESLIMVLTKKWKLKCTIHLKDNKPRIFIWSESKEKLRQLIEKHIHSSMHYKLD</sequence>
<dbReference type="AlphaFoldDB" id="A0A649UCV6"/>
<keyword evidence="2" id="KW-0540">Nuclease</keyword>
<dbReference type="InterPro" id="IPR052500">
    <property type="entry name" value="Chloro/Mito_RNA_Process"/>
</dbReference>
<accession>A0A649UCV6</accession>
<dbReference type="GO" id="GO:0004519">
    <property type="term" value="F:endonuclease activity"/>
    <property type="evidence" value="ECO:0007669"/>
    <property type="project" value="UniProtKB-KW"/>
</dbReference>
<keyword evidence="2" id="KW-0378">Hydrolase</keyword>
<dbReference type="InterPro" id="IPR004860">
    <property type="entry name" value="LAGLIDADG_dom"/>
</dbReference>
<evidence type="ECO:0000259" key="1">
    <source>
        <dbReference type="Pfam" id="PF03161"/>
    </source>
</evidence>
<dbReference type="InterPro" id="IPR027434">
    <property type="entry name" value="Homing_endonucl"/>
</dbReference>
<proteinExistence type="predicted"/>
<gene>
    <name evidence="2" type="primary">orf230</name>
</gene>
<feature type="domain" description="Homing endonuclease LAGLIDADG" evidence="1">
    <location>
        <begin position="44"/>
        <end position="213"/>
    </location>
</feature>
<dbReference type="EMBL" id="MN640580">
    <property type="protein sequence ID" value="QGI24135.1"/>
    <property type="molecule type" value="Genomic_DNA"/>
</dbReference>
<keyword evidence="2" id="KW-0496">Mitochondrion</keyword>
<reference evidence="2" key="1">
    <citation type="submission" date="2019-11" db="EMBL/GenBank/DDBJ databases">
        <title>Characterization and phylogenetic analysis of the complete mitochondrial genome of Conidiobolus sp. (Entomophthorales: Ancylistaceae).</title>
        <authorList>
            <person name="Sun X."/>
            <person name="Chen Y."/>
            <person name="Su D."/>
        </authorList>
    </citation>
    <scope>NUCLEOTIDE SEQUENCE</scope>
</reference>
<dbReference type="GO" id="GO:0045292">
    <property type="term" value="P:mRNA cis splicing, via spliceosome"/>
    <property type="evidence" value="ECO:0007669"/>
    <property type="project" value="TreeGrafter"/>
</dbReference>
<dbReference type="Pfam" id="PF03161">
    <property type="entry name" value="LAGLIDADG_2"/>
    <property type="match status" value="1"/>
</dbReference>
<geneLocation type="mitochondrion" evidence="2"/>
<dbReference type="SUPFAM" id="SSF55608">
    <property type="entry name" value="Homing endonucleases"/>
    <property type="match status" value="1"/>
</dbReference>
<dbReference type="PANTHER" id="PTHR47539:SF1">
    <property type="entry name" value="PENTATRICOPEPTIDE REPEAT-CONTAINING PROTEIN OTP51, CHLOROPLASTIC"/>
    <property type="match status" value="1"/>
</dbReference>
<evidence type="ECO:0000313" key="2">
    <source>
        <dbReference type="EMBL" id="QGI24135.1"/>
    </source>
</evidence>
<dbReference type="GO" id="GO:0000373">
    <property type="term" value="P:Group II intron splicing"/>
    <property type="evidence" value="ECO:0007669"/>
    <property type="project" value="TreeGrafter"/>
</dbReference>
<dbReference type="Gene3D" id="3.10.28.10">
    <property type="entry name" value="Homing endonucleases"/>
    <property type="match status" value="2"/>
</dbReference>
<dbReference type="PANTHER" id="PTHR47539">
    <property type="entry name" value="PENTATRICOPEPTIDE REPEAT-CONTAINING PROTEIN OTP51, CHLOROPLASTIC"/>
    <property type="match status" value="1"/>
</dbReference>